<keyword evidence="5" id="KW-0963">Cytoplasm</keyword>
<keyword evidence="10" id="KW-1185">Reference proteome</keyword>
<dbReference type="PANTHER" id="PTHR20881:SF0">
    <property type="entry name" value="3-METHYL-2-OXOBUTANOATE HYDROXYMETHYLTRANSFERASE"/>
    <property type="match status" value="1"/>
</dbReference>
<dbReference type="AlphaFoldDB" id="A0A0N0BNV4"/>
<keyword evidence="5 8" id="KW-0460">Magnesium</keyword>
<dbReference type="GO" id="GO:0008168">
    <property type="term" value="F:methyltransferase activity"/>
    <property type="evidence" value="ECO:0007669"/>
    <property type="project" value="UniProtKB-KW"/>
</dbReference>
<feature type="binding site" evidence="5 7">
    <location>
        <position position="111"/>
    </location>
    <ligand>
        <name>3-methyl-2-oxobutanoate</name>
        <dbReference type="ChEBI" id="CHEBI:11851"/>
    </ligand>
</feature>
<comment type="subcellular location">
    <subcellularLocation>
        <location evidence="5">Cytoplasm</location>
    </subcellularLocation>
</comment>
<dbReference type="FunFam" id="3.20.20.60:FF:000003">
    <property type="entry name" value="3-methyl-2-oxobutanoate hydroxymethyltransferase"/>
    <property type="match status" value="1"/>
</dbReference>
<feature type="binding site" evidence="5 7">
    <location>
        <position position="81"/>
    </location>
    <ligand>
        <name>3-methyl-2-oxobutanoate</name>
        <dbReference type="ChEBI" id="CHEBI:11851"/>
    </ligand>
</feature>
<comment type="similarity">
    <text evidence="2 5">Belongs to the PanB family.</text>
</comment>
<dbReference type="HAMAP" id="MF_00156">
    <property type="entry name" value="PanB"/>
    <property type="match status" value="1"/>
</dbReference>
<feature type="binding site" evidence="5 8">
    <location>
        <position position="113"/>
    </location>
    <ligand>
        <name>Mg(2+)</name>
        <dbReference type="ChEBI" id="CHEBI:18420"/>
    </ligand>
</feature>
<dbReference type="EMBL" id="LIUF01000003">
    <property type="protein sequence ID" value="KOX93044.1"/>
    <property type="molecule type" value="Genomic_DNA"/>
</dbReference>
<evidence type="ECO:0000256" key="8">
    <source>
        <dbReference type="PIRSR" id="PIRSR000388-3"/>
    </source>
</evidence>
<dbReference type="Proteomes" id="UP000037729">
    <property type="component" value="Unassembled WGS sequence"/>
</dbReference>
<comment type="cofactor">
    <cofactor evidence="5 8">
        <name>Mg(2+)</name>
        <dbReference type="ChEBI" id="CHEBI:18420"/>
    </cofactor>
    <text evidence="5 8">Binds 1 Mg(2+) ion per subunit.</text>
</comment>
<dbReference type="InterPro" id="IPR003700">
    <property type="entry name" value="Pantoate_hydroxy_MeTrfase"/>
</dbReference>
<accession>A0A0N0BNV4</accession>
<keyword evidence="4 5" id="KW-0173">Coenzyme A biosynthesis</keyword>
<evidence type="ECO:0000256" key="6">
    <source>
        <dbReference type="PIRSR" id="PIRSR000388-1"/>
    </source>
</evidence>
<keyword evidence="5 8" id="KW-0479">Metal-binding</keyword>
<comment type="subunit">
    <text evidence="5">Homodecamer; pentamer of dimers.</text>
</comment>
<comment type="catalytic activity">
    <reaction evidence="5">
        <text>(6R)-5,10-methylene-5,6,7,8-tetrahydrofolate + 3-methyl-2-oxobutanoate + H2O = 2-dehydropantoate + (6S)-5,6,7,8-tetrahydrofolate</text>
        <dbReference type="Rhea" id="RHEA:11824"/>
        <dbReference type="ChEBI" id="CHEBI:11561"/>
        <dbReference type="ChEBI" id="CHEBI:11851"/>
        <dbReference type="ChEBI" id="CHEBI:15377"/>
        <dbReference type="ChEBI" id="CHEBI:15636"/>
        <dbReference type="ChEBI" id="CHEBI:57453"/>
        <dbReference type="EC" id="2.1.2.11"/>
    </reaction>
</comment>
<feature type="binding site" evidence="5 8">
    <location>
        <position position="81"/>
    </location>
    <ligand>
        <name>Mg(2+)</name>
        <dbReference type="ChEBI" id="CHEBI:18420"/>
    </ligand>
</feature>
<dbReference type="CDD" id="cd06557">
    <property type="entry name" value="KPHMT-like"/>
    <property type="match status" value="1"/>
</dbReference>
<reference evidence="9 10" key="1">
    <citation type="submission" date="2015-08" db="EMBL/GenBank/DDBJ databases">
        <title>Genomes of Isolates from Cabo Rojo, PR.</title>
        <authorList>
            <person name="Sanchez-Nieves R.L."/>
            <person name="Montalvo-Rodriguez R."/>
        </authorList>
    </citation>
    <scope>NUCLEOTIDE SEQUENCE [LARGE SCALE GENOMIC DNA]</scope>
    <source>
        <strain evidence="9 10">SL3</strain>
    </source>
</reference>
<dbReference type="PANTHER" id="PTHR20881">
    <property type="entry name" value="3-METHYL-2-OXOBUTANOATE HYDROXYMETHYLTRANSFERASE"/>
    <property type="match status" value="1"/>
</dbReference>
<dbReference type="UniPathway" id="UPA00241"/>
<dbReference type="GO" id="GO:0003864">
    <property type="term" value="F:3-methyl-2-oxobutanoate hydroxymethyltransferase activity"/>
    <property type="evidence" value="ECO:0007669"/>
    <property type="project" value="UniProtKB-UniRule"/>
</dbReference>
<feature type="binding site" evidence="5 8">
    <location>
        <position position="42"/>
    </location>
    <ligand>
        <name>Mg(2+)</name>
        <dbReference type="ChEBI" id="CHEBI:18420"/>
    </ligand>
</feature>
<dbReference type="STRING" id="1705562.AMS69_11385"/>
<evidence type="ECO:0000256" key="1">
    <source>
        <dbReference type="ARBA" id="ARBA00005033"/>
    </source>
</evidence>
<evidence type="ECO:0000256" key="4">
    <source>
        <dbReference type="ARBA" id="ARBA00022993"/>
    </source>
</evidence>
<dbReference type="OrthoDB" id="8414at2157"/>
<dbReference type="GO" id="GO:0005737">
    <property type="term" value="C:cytoplasm"/>
    <property type="evidence" value="ECO:0007669"/>
    <property type="project" value="UniProtKB-SubCell"/>
</dbReference>
<evidence type="ECO:0000313" key="9">
    <source>
        <dbReference type="EMBL" id="KOX93044.1"/>
    </source>
</evidence>
<gene>
    <name evidence="5" type="primary">panB</name>
    <name evidence="9" type="ORF">AMS69_11385</name>
</gene>
<protein>
    <recommendedName>
        <fullName evidence="5">3-methyl-2-oxobutanoate hydroxymethyltransferase</fullName>
        <ecNumber evidence="5">2.1.2.11</ecNumber>
    </recommendedName>
    <alternativeName>
        <fullName evidence="5">Ketopantoate hydroxymethyltransferase</fullName>
        <shortName evidence="5">KPHMT</shortName>
    </alternativeName>
</protein>
<organism evidence="9 10">
    <name type="scientific">Haloarcula rubripromontorii</name>
    <dbReference type="NCBI Taxonomy" id="1705562"/>
    <lineage>
        <taxon>Archaea</taxon>
        <taxon>Methanobacteriati</taxon>
        <taxon>Methanobacteriota</taxon>
        <taxon>Stenosarchaea group</taxon>
        <taxon>Halobacteria</taxon>
        <taxon>Halobacteriales</taxon>
        <taxon>Haloarculaceae</taxon>
        <taxon>Haloarcula</taxon>
    </lineage>
</organism>
<dbReference type="EC" id="2.1.2.11" evidence="5"/>
<feature type="binding site" evidence="5 7">
    <location>
        <begin position="42"/>
        <end position="43"/>
    </location>
    <ligand>
        <name>3-methyl-2-oxobutanoate</name>
        <dbReference type="ChEBI" id="CHEBI:11851"/>
    </ligand>
</feature>
<feature type="active site" description="Proton acceptor" evidence="5 6">
    <location>
        <position position="179"/>
    </location>
</feature>
<dbReference type="PIRSF" id="PIRSF000388">
    <property type="entry name" value="Pantoate_hydroxy_MeTrfase"/>
    <property type="match status" value="1"/>
</dbReference>
<evidence type="ECO:0000256" key="7">
    <source>
        <dbReference type="PIRSR" id="PIRSR000388-2"/>
    </source>
</evidence>
<dbReference type="InterPro" id="IPR015813">
    <property type="entry name" value="Pyrv/PenolPyrv_kinase-like_dom"/>
</dbReference>
<evidence type="ECO:0000313" key="10">
    <source>
        <dbReference type="Proteomes" id="UP000037729"/>
    </source>
</evidence>
<dbReference type="GO" id="GO:0032259">
    <property type="term" value="P:methylation"/>
    <property type="evidence" value="ECO:0007669"/>
    <property type="project" value="UniProtKB-KW"/>
</dbReference>
<dbReference type="GO" id="GO:0000287">
    <property type="term" value="F:magnesium ion binding"/>
    <property type="evidence" value="ECO:0007669"/>
    <property type="project" value="TreeGrafter"/>
</dbReference>
<comment type="caution">
    <text evidence="9">The sequence shown here is derived from an EMBL/GenBank/DDBJ whole genome shotgun (WGS) entry which is preliminary data.</text>
</comment>
<dbReference type="SUPFAM" id="SSF51621">
    <property type="entry name" value="Phosphoenolpyruvate/pyruvate domain"/>
    <property type="match status" value="1"/>
</dbReference>
<keyword evidence="3 5" id="KW-0808">Transferase</keyword>
<dbReference type="RefSeq" id="WP_053968184.1">
    <property type="nucleotide sequence ID" value="NZ_LIUF01000003.1"/>
</dbReference>
<dbReference type="NCBIfam" id="TIGR00222">
    <property type="entry name" value="panB"/>
    <property type="match status" value="1"/>
</dbReference>
<dbReference type="NCBIfam" id="NF001452">
    <property type="entry name" value="PRK00311.1"/>
    <property type="match status" value="1"/>
</dbReference>
<comment type="pathway">
    <text evidence="1">Cofactor biosynthesis; (R)-pantothenate biosynthesis; (R)-pantoate from 3-methyl-2-oxobutanoate: step 1/2.</text>
</comment>
<comment type="pathway">
    <text evidence="5">Cofactor biosynthesis; coenzyme A biosynthesis.</text>
</comment>
<proteinExistence type="inferred from homology"/>
<name>A0A0N0BNV4_9EURY</name>
<dbReference type="GO" id="GO:0015940">
    <property type="term" value="P:pantothenate biosynthetic process"/>
    <property type="evidence" value="ECO:0007669"/>
    <property type="project" value="UniProtKB-UniRule"/>
</dbReference>
<comment type="function">
    <text evidence="5">Catalyzes the reversible reaction in which hydroxymethyl group from 5,10-methylenetetrahydrofolate is transferred onto alpha-ketoisovalerate to form ketopantoate.</text>
</comment>
<sequence>MPTVRDLQAMAGEEPITMLTAYDAVTASIVDDTGVDIILVGDSMGNAVLGHDDTLPVTLDEMASRVGAVARGADDALVVADMPFLSFGADESESIQNCGRMLKEEGANAVKLESGPHTVELTERLTELGIPTMAHLGLTPQSVNQTGYTRQATDREEAEEIIDLAREHEAAGAFALVLEHIPANLAAQITETVDIPTIGIGAGGDCDGQVLVFTDVVGLSERSPPFAEQFGDVRGEVADAVDEYINAVESGEFPAESHSHTEDELEDLY</sequence>
<keyword evidence="9" id="KW-0489">Methyltransferase</keyword>
<evidence type="ECO:0000256" key="3">
    <source>
        <dbReference type="ARBA" id="ARBA00022679"/>
    </source>
</evidence>
<dbReference type="GO" id="GO:0015937">
    <property type="term" value="P:coenzyme A biosynthetic process"/>
    <property type="evidence" value="ECO:0007669"/>
    <property type="project" value="UniProtKB-UniRule"/>
</dbReference>
<dbReference type="PATRIC" id="fig|1705562.3.peg.461"/>
<dbReference type="Gene3D" id="3.20.20.60">
    <property type="entry name" value="Phosphoenolpyruvate-binding domains"/>
    <property type="match status" value="1"/>
</dbReference>
<evidence type="ECO:0000256" key="2">
    <source>
        <dbReference type="ARBA" id="ARBA00008676"/>
    </source>
</evidence>
<dbReference type="InterPro" id="IPR040442">
    <property type="entry name" value="Pyrv_kinase-like_dom_sf"/>
</dbReference>
<dbReference type="Pfam" id="PF02548">
    <property type="entry name" value="Pantoate_transf"/>
    <property type="match status" value="1"/>
</dbReference>
<evidence type="ECO:0000256" key="5">
    <source>
        <dbReference type="HAMAP-Rule" id="MF_00156"/>
    </source>
</evidence>